<keyword evidence="3" id="KW-1185">Reference proteome</keyword>
<dbReference type="GO" id="GO:0031344">
    <property type="term" value="P:regulation of cell projection organization"/>
    <property type="evidence" value="ECO:0007669"/>
    <property type="project" value="TreeGrafter"/>
</dbReference>
<dbReference type="PANTHER" id="PTHR31508">
    <property type="entry name" value="PROTEIN PITCHFORK"/>
    <property type="match status" value="1"/>
</dbReference>
<dbReference type="InterPro" id="IPR033602">
    <property type="entry name" value="CIMAP3"/>
</dbReference>
<dbReference type="InterPro" id="IPR010736">
    <property type="entry name" value="SHIPPO-rpt"/>
</dbReference>
<comment type="caution">
    <text evidence="2">The sequence shown here is derived from an EMBL/GenBank/DDBJ whole genome shotgun (WGS) entry which is preliminary data.</text>
</comment>
<dbReference type="OrthoDB" id="8189408at2759"/>
<evidence type="ECO:0000313" key="3">
    <source>
        <dbReference type="Proteomes" id="UP001044222"/>
    </source>
</evidence>
<name>A0A9D3LX30_ANGAN</name>
<organism evidence="2 3">
    <name type="scientific">Anguilla anguilla</name>
    <name type="common">European freshwater eel</name>
    <name type="synonym">Muraena anguilla</name>
    <dbReference type="NCBI Taxonomy" id="7936"/>
    <lineage>
        <taxon>Eukaryota</taxon>
        <taxon>Metazoa</taxon>
        <taxon>Chordata</taxon>
        <taxon>Craniata</taxon>
        <taxon>Vertebrata</taxon>
        <taxon>Euteleostomi</taxon>
        <taxon>Actinopterygii</taxon>
        <taxon>Neopterygii</taxon>
        <taxon>Teleostei</taxon>
        <taxon>Anguilliformes</taxon>
        <taxon>Anguillidae</taxon>
        <taxon>Anguilla</taxon>
    </lineage>
</organism>
<dbReference type="EMBL" id="JAFIRN010000012">
    <property type="protein sequence ID" value="KAG5837787.1"/>
    <property type="molecule type" value="Genomic_DNA"/>
</dbReference>
<evidence type="ECO:0008006" key="4">
    <source>
        <dbReference type="Google" id="ProtNLM"/>
    </source>
</evidence>
<accession>A0A9D3LX30</accession>
<feature type="compositionally biased region" description="Polar residues" evidence="1">
    <location>
        <begin position="138"/>
        <end position="150"/>
    </location>
</feature>
<sequence>MPAKPGAVPNVNAGIMMRPNAVSRRKVAFGSCQERPIFPTHFAHDRMGNKMLLKGPPHLGPGCYDSHNWGTIAYELKRPVIKGYTLASRTSIRFPTIKESTSPSPQTYQQDWVKPKRPVPSRVPFHSSEPRFRAPGVTQDTTPGPGTYSHDTVQNRQVAWPMKFGATDWDLVVQPKKITLRTEAPSERDFKKQRDKVAQLDLYYT</sequence>
<dbReference type="GO" id="GO:0008092">
    <property type="term" value="F:cytoskeletal protein binding"/>
    <property type="evidence" value="ECO:0007669"/>
    <property type="project" value="TreeGrafter"/>
</dbReference>
<dbReference type="AlphaFoldDB" id="A0A9D3LX30"/>
<dbReference type="Pfam" id="PF07004">
    <property type="entry name" value="SHIPPO-rpt"/>
    <property type="match status" value="2"/>
</dbReference>
<feature type="compositionally biased region" description="Polar residues" evidence="1">
    <location>
        <begin position="97"/>
        <end position="110"/>
    </location>
</feature>
<dbReference type="PANTHER" id="PTHR31508:SF2">
    <property type="entry name" value="PROTEIN PITCHFORK"/>
    <property type="match status" value="1"/>
</dbReference>
<reference evidence="2" key="1">
    <citation type="submission" date="2021-01" db="EMBL/GenBank/DDBJ databases">
        <title>A chromosome-scale assembly of European eel, Anguilla anguilla.</title>
        <authorList>
            <person name="Henkel C."/>
            <person name="Jong-Raadsen S.A."/>
            <person name="Dufour S."/>
            <person name="Weltzien F.-A."/>
            <person name="Palstra A.P."/>
            <person name="Pelster B."/>
            <person name="Spaink H.P."/>
            <person name="Van Den Thillart G.E."/>
            <person name="Jansen H."/>
            <person name="Zahm M."/>
            <person name="Klopp C."/>
            <person name="Cedric C."/>
            <person name="Louis A."/>
            <person name="Berthelot C."/>
            <person name="Parey E."/>
            <person name="Roest Crollius H."/>
            <person name="Montfort J."/>
            <person name="Robinson-Rechavi M."/>
            <person name="Bucao C."/>
            <person name="Bouchez O."/>
            <person name="Gislard M."/>
            <person name="Lluch J."/>
            <person name="Milhes M."/>
            <person name="Lampietro C."/>
            <person name="Lopez Roques C."/>
            <person name="Donnadieu C."/>
            <person name="Braasch I."/>
            <person name="Desvignes T."/>
            <person name="Postlethwait J."/>
            <person name="Bobe J."/>
            <person name="Guiguen Y."/>
            <person name="Dirks R."/>
        </authorList>
    </citation>
    <scope>NUCLEOTIDE SEQUENCE</scope>
    <source>
        <strain evidence="2">Tag_6206</strain>
        <tissue evidence="2">Liver</tissue>
    </source>
</reference>
<dbReference type="Proteomes" id="UP001044222">
    <property type="component" value="Chromosome 12"/>
</dbReference>
<evidence type="ECO:0000256" key="1">
    <source>
        <dbReference type="SAM" id="MobiDB-lite"/>
    </source>
</evidence>
<protein>
    <recommendedName>
        <fullName evidence="4">Protein pitchfork</fullName>
    </recommendedName>
</protein>
<dbReference type="OMA" id="HRHVTWP"/>
<feature type="region of interest" description="Disordered" evidence="1">
    <location>
        <begin position="97"/>
        <end position="150"/>
    </location>
</feature>
<gene>
    <name evidence="2" type="ORF">ANANG_G00216680</name>
</gene>
<proteinExistence type="predicted"/>
<evidence type="ECO:0000313" key="2">
    <source>
        <dbReference type="EMBL" id="KAG5837787.1"/>
    </source>
</evidence>